<dbReference type="RefSeq" id="WP_184173197.1">
    <property type="nucleotide sequence ID" value="NZ_BAABAG010000018.1"/>
</dbReference>
<proteinExistence type="predicted"/>
<evidence type="ECO:0000313" key="3">
    <source>
        <dbReference type="EMBL" id="MBB5849575.1"/>
    </source>
</evidence>
<dbReference type="Proteomes" id="UP000567246">
    <property type="component" value="Unassembled WGS sequence"/>
</dbReference>
<feature type="domain" description="PLD phosphodiesterase" evidence="2">
    <location>
        <begin position="335"/>
        <end position="362"/>
    </location>
</feature>
<organism evidence="3 4">
    <name type="scientific">Micrococcus endophyticus</name>
    <dbReference type="NCBI Taxonomy" id="455343"/>
    <lineage>
        <taxon>Bacteria</taxon>
        <taxon>Bacillati</taxon>
        <taxon>Actinomycetota</taxon>
        <taxon>Actinomycetes</taxon>
        <taxon>Micrococcales</taxon>
        <taxon>Micrococcaceae</taxon>
        <taxon>Micrococcus</taxon>
    </lineage>
</organism>
<dbReference type="EC" id="2.7.8.-" evidence="3"/>
<dbReference type="CDD" id="cd09110">
    <property type="entry name" value="PLDc_CLS_1"/>
    <property type="match status" value="1"/>
</dbReference>
<accession>A0A7W9JKI2</accession>
<dbReference type="EMBL" id="JACHMW010000001">
    <property type="protein sequence ID" value="MBB5849575.1"/>
    <property type="molecule type" value="Genomic_DNA"/>
</dbReference>
<gene>
    <name evidence="3" type="ORF">HDA33_002139</name>
</gene>
<keyword evidence="3" id="KW-0808">Transferase</keyword>
<dbReference type="Gene3D" id="3.30.870.10">
    <property type="entry name" value="Endonuclease Chain A"/>
    <property type="match status" value="2"/>
</dbReference>
<evidence type="ECO:0000313" key="4">
    <source>
        <dbReference type="Proteomes" id="UP000567246"/>
    </source>
</evidence>
<evidence type="ECO:0000259" key="2">
    <source>
        <dbReference type="PROSITE" id="PS50035"/>
    </source>
</evidence>
<sequence length="422" mass="47701">MSPLPASPLHHNPVRRIVRGAALAAGAGLVGVPMAVAAGLTGVDMVKRRGRRRRPAHNPGVFDAPVKDSHLRIFTSGEDLYEEMLSAIDSAERIVKFETYIWKADPTGQRFIEAFNRAAARGVEVYVSYDGFGNLVVPRAFYRQLDPRIRVFRLPAFARPFWRGPVRNTGFNHSKIMVVDDEIGFVGGFNIGDDYATFWRDTHVCERGPAVWALDQSISIKWNAHHREGEQMSWRPPESWDPRVTVSANQPPLLVYPIRLTYLEAIQRAQHRIFINTPYFIPDQQVLQALLHAARRGVDVQVMVPQDSNHIVADWASRGFYAEMLEAGITILLYKASMIHAKTATVDGIWSTVGTANIDRLSLGFNYESNVVVVDRDFAARMEEIFAIDAERSERVESPRWQDRHGVARMVERLLVPLRPLL</sequence>
<dbReference type="Pfam" id="PF13091">
    <property type="entry name" value="PLDc_2"/>
    <property type="match status" value="1"/>
</dbReference>
<keyword evidence="1" id="KW-1133">Transmembrane helix</keyword>
<dbReference type="InterPro" id="IPR025202">
    <property type="entry name" value="PLD-like_dom"/>
</dbReference>
<dbReference type="Pfam" id="PF00614">
    <property type="entry name" value="PLDc"/>
    <property type="match status" value="1"/>
</dbReference>
<feature type="transmembrane region" description="Helical" evidence="1">
    <location>
        <begin position="20"/>
        <end position="43"/>
    </location>
</feature>
<feature type="domain" description="PLD phosphodiesterase" evidence="2">
    <location>
        <begin position="168"/>
        <end position="195"/>
    </location>
</feature>
<keyword evidence="1" id="KW-0812">Transmembrane</keyword>
<dbReference type="PANTHER" id="PTHR21248">
    <property type="entry name" value="CARDIOLIPIN SYNTHASE"/>
    <property type="match status" value="1"/>
</dbReference>
<keyword evidence="4" id="KW-1185">Reference proteome</keyword>
<protein>
    <submittedName>
        <fullName evidence="3">Cardiolipin synthase</fullName>
        <ecNumber evidence="3">2.7.8.-</ecNumber>
    </submittedName>
</protein>
<reference evidence="3 4" key="1">
    <citation type="submission" date="2020-08" db="EMBL/GenBank/DDBJ databases">
        <title>Sequencing the genomes of 1000 actinobacteria strains.</title>
        <authorList>
            <person name="Klenk H.-P."/>
        </authorList>
    </citation>
    <scope>NUCLEOTIDE SEQUENCE [LARGE SCALE GENOMIC DNA]</scope>
    <source>
        <strain evidence="3 4">DSM 17945</strain>
    </source>
</reference>
<dbReference type="SMART" id="SM00155">
    <property type="entry name" value="PLDc"/>
    <property type="match status" value="2"/>
</dbReference>
<dbReference type="CDD" id="cd09159">
    <property type="entry name" value="PLDc_ybhO_like_2"/>
    <property type="match status" value="1"/>
</dbReference>
<name>A0A7W9JKI2_9MICC</name>
<dbReference type="GO" id="GO:0032049">
    <property type="term" value="P:cardiolipin biosynthetic process"/>
    <property type="evidence" value="ECO:0007669"/>
    <property type="project" value="UniProtKB-ARBA"/>
</dbReference>
<dbReference type="AlphaFoldDB" id="A0A7W9JKI2"/>
<dbReference type="SUPFAM" id="SSF56024">
    <property type="entry name" value="Phospholipase D/nuclease"/>
    <property type="match status" value="2"/>
</dbReference>
<dbReference type="GO" id="GO:0030572">
    <property type="term" value="F:phosphatidyltransferase activity"/>
    <property type="evidence" value="ECO:0007669"/>
    <property type="project" value="UniProtKB-ARBA"/>
</dbReference>
<dbReference type="InterPro" id="IPR001736">
    <property type="entry name" value="PLipase_D/transphosphatidylase"/>
</dbReference>
<keyword evidence="1" id="KW-0472">Membrane</keyword>
<dbReference type="PROSITE" id="PS50035">
    <property type="entry name" value="PLD"/>
    <property type="match status" value="2"/>
</dbReference>
<dbReference type="PANTHER" id="PTHR21248:SF22">
    <property type="entry name" value="PHOSPHOLIPASE D"/>
    <property type="match status" value="1"/>
</dbReference>
<comment type="caution">
    <text evidence="3">The sequence shown here is derived from an EMBL/GenBank/DDBJ whole genome shotgun (WGS) entry which is preliminary data.</text>
</comment>
<evidence type="ECO:0000256" key="1">
    <source>
        <dbReference type="SAM" id="Phobius"/>
    </source>
</evidence>